<keyword evidence="8" id="KW-0675">Receptor</keyword>
<dbReference type="InterPro" id="IPR038408">
    <property type="entry name" value="GNK2_sf"/>
</dbReference>
<dbReference type="InterPro" id="IPR008271">
    <property type="entry name" value="Ser/Thr_kinase_AS"/>
</dbReference>
<dbReference type="GO" id="GO:0004674">
    <property type="term" value="F:protein serine/threonine kinase activity"/>
    <property type="evidence" value="ECO:0007669"/>
    <property type="project" value="UniProtKB-KW"/>
</dbReference>
<dbReference type="Proteomes" id="UP001229421">
    <property type="component" value="Unassembled WGS sequence"/>
</dbReference>
<feature type="transmembrane region" description="Helical" evidence="11">
    <location>
        <begin position="267"/>
        <end position="289"/>
    </location>
</feature>
<dbReference type="Gene3D" id="3.30.430.20">
    <property type="entry name" value="Gnk2 domain, C-X8-C-X2-C motif"/>
    <property type="match status" value="2"/>
</dbReference>
<keyword evidence="7 10" id="KW-0067">ATP-binding</keyword>
<evidence type="ECO:0000259" key="12">
    <source>
        <dbReference type="PROSITE" id="PS50011"/>
    </source>
</evidence>
<keyword evidence="3" id="KW-0732">Signal</keyword>
<evidence type="ECO:0000259" key="13">
    <source>
        <dbReference type="PROSITE" id="PS51473"/>
    </source>
</evidence>
<dbReference type="GO" id="GO:0005524">
    <property type="term" value="F:ATP binding"/>
    <property type="evidence" value="ECO:0007669"/>
    <property type="project" value="UniProtKB-UniRule"/>
</dbReference>
<dbReference type="CDD" id="cd23509">
    <property type="entry name" value="Gnk2-like"/>
    <property type="match status" value="2"/>
</dbReference>
<dbReference type="PROSITE" id="PS00108">
    <property type="entry name" value="PROTEIN_KINASE_ST"/>
    <property type="match status" value="1"/>
</dbReference>
<keyword evidence="11" id="KW-0812">Transmembrane</keyword>
<keyword evidence="4" id="KW-0677">Repeat</keyword>
<dbReference type="Gene3D" id="1.10.510.10">
    <property type="entry name" value="Transferase(Phosphotransferase) domain 1"/>
    <property type="match status" value="1"/>
</dbReference>
<evidence type="ECO:0000313" key="15">
    <source>
        <dbReference type="Proteomes" id="UP001229421"/>
    </source>
</evidence>
<evidence type="ECO:0000256" key="1">
    <source>
        <dbReference type="ARBA" id="ARBA00022527"/>
    </source>
</evidence>
<keyword evidence="11" id="KW-0472">Membrane</keyword>
<dbReference type="PROSITE" id="PS00107">
    <property type="entry name" value="PROTEIN_KINASE_ATP"/>
    <property type="match status" value="1"/>
</dbReference>
<keyword evidence="15" id="KW-1185">Reference proteome</keyword>
<dbReference type="InterPro" id="IPR002902">
    <property type="entry name" value="GNK2"/>
</dbReference>
<protein>
    <submittedName>
        <fullName evidence="14">Uncharacterized protein</fullName>
    </submittedName>
</protein>
<dbReference type="FunFam" id="1.10.510.10:FF:000336">
    <property type="entry name" value="Cysteine-rich receptor-like protein kinase 2"/>
    <property type="match status" value="1"/>
</dbReference>
<dbReference type="AlphaFoldDB" id="A0AAD8KH54"/>
<name>A0AAD8KH54_TARER</name>
<evidence type="ECO:0000256" key="9">
    <source>
        <dbReference type="ARBA" id="ARBA00023180"/>
    </source>
</evidence>
<dbReference type="SUPFAM" id="SSF56112">
    <property type="entry name" value="Protein kinase-like (PK-like)"/>
    <property type="match status" value="1"/>
</dbReference>
<evidence type="ECO:0000256" key="4">
    <source>
        <dbReference type="ARBA" id="ARBA00022737"/>
    </source>
</evidence>
<dbReference type="Gene3D" id="3.30.200.20">
    <property type="entry name" value="Phosphorylase Kinase, domain 1"/>
    <property type="match status" value="1"/>
</dbReference>
<feature type="domain" description="Protein kinase" evidence="12">
    <location>
        <begin position="323"/>
        <end position="576"/>
    </location>
</feature>
<reference evidence="14" key="1">
    <citation type="journal article" date="2023" name="bioRxiv">
        <title>Improved chromosome-level genome assembly for marigold (Tagetes erecta).</title>
        <authorList>
            <person name="Jiang F."/>
            <person name="Yuan L."/>
            <person name="Wang S."/>
            <person name="Wang H."/>
            <person name="Xu D."/>
            <person name="Wang A."/>
            <person name="Fan W."/>
        </authorList>
    </citation>
    <scope>NUCLEOTIDE SEQUENCE</scope>
    <source>
        <strain evidence="14">WSJ</strain>
        <tissue evidence="14">Leaf</tissue>
    </source>
</reference>
<evidence type="ECO:0000256" key="8">
    <source>
        <dbReference type="ARBA" id="ARBA00023170"/>
    </source>
</evidence>
<evidence type="ECO:0000256" key="2">
    <source>
        <dbReference type="ARBA" id="ARBA00022679"/>
    </source>
</evidence>
<dbReference type="CDD" id="cd14066">
    <property type="entry name" value="STKc_IRAK"/>
    <property type="match status" value="1"/>
</dbReference>
<evidence type="ECO:0000256" key="10">
    <source>
        <dbReference type="PROSITE-ProRule" id="PRU10141"/>
    </source>
</evidence>
<dbReference type="InterPro" id="IPR011009">
    <property type="entry name" value="Kinase-like_dom_sf"/>
</dbReference>
<evidence type="ECO:0000256" key="11">
    <source>
        <dbReference type="SAM" id="Phobius"/>
    </source>
</evidence>
<accession>A0AAD8KH54</accession>
<dbReference type="Pfam" id="PF00069">
    <property type="entry name" value="Pkinase"/>
    <property type="match status" value="1"/>
</dbReference>
<evidence type="ECO:0000256" key="5">
    <source>
        <dbReference type="ARBA" id="ARBA00022741"/>
    </source>
</evidence>
<dbReference type="InterPro" id="IPR052059">
    <property type="entry name" value="CR_Ser/Thr_kinase"/>
</dbReference>
<comment type="caution">
    <text evidence="14">The sequence shown here is derived from an EMBL/GenBank/DDBJ whole genome shotgun (WGS) entry which is preliminary data.</text>
</comment>
<keyword evidence="5 10" id="KW-0547">Nucleotide-binding</keyword>
<organism evidence="14 15">
    <name type="scientific">Tagetes erecta</name>
    <name type="common">African marigold</name>
    <dbReference type="NCBI Taxonomy" id="13708"/>
    <lineage>
        <taxon>Eukaryota</taxon>
        <taxon>Viridiplantae</taxon>
        <taxon>Streptophyta</taxon>
        <taxon>Embryophyta</taxon>
        <taxon>Tracheophyta</taxon>
        <taxon>Spermatophyta</taxon>
        <taxon>Magnoliopsida</taxon>
        <taxon>eudicotyledons</taxon>
        <taxon>Gunneridae</taxon>
        <taxon>Pentapetalae</taxon>
        <taxon>asterids</taxon>
        <taxon>campanulids</taxon>
        <taxon>Asterales</taxon>
        <taxon>Asteraceae</taxon>
        <taxon>Asteroideae</taxon>
        <taxon>Heliantheae alliance</taxon>
        <taxon>Tageteae</taxon>
        <taxon>Tagetes</taxon>
    </lineage>
</organism>
<keyword evidence="6" id="KW-0418">Kinase</keyword>
<evidence type="ECO:0000313" key="14">
    <source>
        <dbReference type="EMBL" id="KAK1421478.1"/>
    </source>
</evidence>
<dbReference type="InterPro" id="IPR017441">
    <property type="entry name" value="Protein_kinase_ATP_BS"/>
</dbReference>
<evidence type="ECO:0000256" key="7">
    <source>
        <dbReference type="ARBA" id="ARBA00022840"/>
    </source>
</evidence>
<proteinExistence type="predicted"/>
<dbReference type="InterPro" id="IPR000719">
    <property type="entry name" value="Prot_kinase_dom"/>
</dbReference>
<gene>
    <name evidence="14" type="ORF">QVD17_23837</name>
</gene>
<dbReference type="EMBL" id="JAUHHV010000006">
    <property type="protein sequence ID" value="KAK1421478.1"/>
    <property type="molecule type" value="Genomic_DNA"/>
</dbReference>
<evidence type="ECO:0000256" key="3">
    <source>
        <dbReference type="ARBA" id="ARBA00022729"/>
    </source>
</evidence>
<dbReference type="PANTHER" id="PTHR47973">
    <property type="entry name" value="CYSTEINE-RICH RECEPTOR-LIKE PROTEIN KINASE 3"/>
    <property type="match status" value="1"/>
</dbReference>
<feature type="transmembrane region" description="Helical" evidence="11">
    <location>
        <begin position="12"/>
        <end position="30"/>
    </location>
</feature>
<feature type="domain" description="Gnk2-homologous" evidence="13">
    <location>
        <begin position="140"/>
        <end position="245"/>
    </location>
</feature>
<dbReference type="Pfam" id="PF01657">
    <property type="entry name" value="Stress-antifung"/>
    <property type="match status" value="2"/>
</dbReference>
<dbReference type="SMART" id="SM00220">
    <property type="entry name" value="S_TKc"/>
    <property type="match status" value="1"/>
</dbReference>
<dbReference type="PROSITE" id="PS51473">
    <property type="entry name" value="GNK2"/>
    <property type="match status" value="1"/>
</dbReference>
<keyword evidence="1" id="KW-0723">Serine/threonine-protein kinase</keyword>
<keyword evidence="11" id="KW-1133">Transmembrane helix</keyword>
<keyword evidence="2" id="KW-0808">Transferase</keyword>
<sequence length="628" mass="70555">MAKKTPSSIASLRISSWISTMVVAVFIMMSKHVASQSGDRNNALLRKYCRIYTSTNGESYLTNINITLSSLRRQLSDPQVYYAFEQTTYDGEFVYAFALCRDYLTTSQCLACFDSAVNETKSCGISDGGNVIYDDCSIRSEIYDVCNNDSTSQPIATFSQTVDNLLSEVRDATPKTSNFYVASTRQASTNNTTVYAIAQCVRNVSQAICKSCLNTAYNNLQRCFPSTEGSSVDFYCFMRYSETPFFQSNQTTNIALFLSEGSSNKSALIAGVSSAVGLVLVILALWLWYHKMKKAKILEEAASALQSDEIYSYQQLRLATHAFGEEYRVGKGGFGEVFKAIIDDGNVVAVKRLHLGYARARSEFENEVRLISNVHHRNLVRQLGWCIEGSELLLVLEYIPQGSLDNFLWGSKRGTLNWNKRFDIIYGVARGLAHLHNEFHVKIIHRDIKVNNILMDDDFQPKICDFGLARLQPEDQTHVSTRLAGTLGYIAPEYATTGHLSEKVDTYSFGIVILEIISSRRCTDEHFNGQDTSHLLEHAWQLYERGMHMELIDEALEIEEEEHKVNVMKTIEIALMCTQSPTSLRPLMSEVVLMLSSGLSLGPRKLIKPSFIDSRRMIHIGAIGSHNM</sequence>
<evidence type="ECO:0000256" key="6">
    <source>
        <dbReference type="ARBA" id="ARBA00022777"/>
    </source>
</evidence>
<keyword evidence="9" id="KW-0325">Glycoprotein</keyword>
<dbReference type="PROSITE" id="PS50011">
    <property type="entry name" value="PROTEIN_KINASE_DOM"/>
    <property type="match status" value="1"/>
</dbReference>
<feature type="binding site" evidence="10">
    <location>
        <position position="351"/>
    </location>
    <ligand>
        <name>ATP</name>
        <dbReference type="ChEBI" id="CHEBI:30616"/>
    </ligand>
</feature>